<dbReference type="EMBL" id="JAXLPB010000005">
    <property type="protein sequence ID" value="MDY8110516.1"/>
    <property type="molecule type" value="Genomic_DNA"/>
</dbReference>
<evidence type="ECO:0000313" key="2">
    <source>
        <dbReference type="EMBL" id="MDY8110516.1"/>
    </source>
</evidence>
<organism evidence="2 3">
    <name type="scientific">Fulvimarina uroteuthidis</name>
    <dbReference type="NCBI Taxonomy" id="3098149"/>
    <lineage>
        <taxon>Bacteria</taxon>
        <taxon>Pseudomonadati</taxon>
        <taxon>Pseudomonadota</taxon>
        <taxon>Alphaproteobacteria</taxon>
        <taxon>Hyphomicrobiales</taxon>
        <taxon>Aurantimonadaceae</taxon>
        <taxon>Fulvimarina</taxon>
    </lineage>
</organism>
<dbReference type="RefSeq" id="WP_322188175.1">
    <property type="nucleotide sequence ID" value="NZ_JAXLPB010000005.1"/>
</dbReference>
<sequence>MLRFLLGGAIATLMLATPTLADPSGVYAVSGYNPDGSSYEGEVLVSRVGDTFALSYTIGDDTFTGTALGDDEVLAVGYTSGNDDVGVALMVESENGFEGVWTFLGSKTMAVETWTAQQ</sequence>
<evidence type="ECO:0000256" key="1">
    <source>
        <dbReference type="SAM" id="SignalP"/>
    </source>
</evidence>
<keyword evidence="3" id="KW-1185">Reference proteome</keyword>
<feature type="signal peptide" evidence="1">
    <location>
        <begin position="1"/>
        <end position="21"/>
    </location>
</feature>
<name>A0ABU5I5M7_9HYPH</name>
<dbReference type="Proteomes" id="UP001294412">
    <property type="component" value="Unassembled WGS sequence"/>
</dbReference>
<accession>A0ABU5I5M7</accession>
<comment type="caution">
    <text evidence="2">The sequence shown here is derived from an EMBL/GenBank/DDBJ whole genome shotgun (WGS) entry which is preliminary data.</text>
</comment>
<proteinExistence type="predicted"/>
<keyword evidence="1" id="KW-0732">Signal</keyword>
<gene>
    <name evidence="2" type="ORF">U0C82_15345</name>
</gene>
<feature type="chain" id="PRO_5046472576" evidence="1">
    <location>
        <begin position="22"/>
        <end position="118"/>
    </location>
</feature>
<reference evidence="2 3" key="1">
    <citation type="submission" date="2023-12" db="EMBL/GenBank/DDBJ databases">
        <title>Description of Novel Strain Fulvimarina sp. 2208YS6-2-32 isolated from Uroteuthis (Photololigo) edulis.</title>
        <authorList>
            <person name="Park J.-S."/>
        </authorList>
    </citation>
    <scope>NUCLEOTIDE SEQUENCE [LARGE SCALE GENOMIC DNA]</scope>
    <source>
        <strain evidence="2 3">2208YS6-2-32</strain>
    </source>
</reference>
<protein>
    <submittedName>
        <fullName evidence="2">Uncharacterized protein</fullName>
    </submittedName>
</protein>
<evidence type="ECO:0000313" key="3">
    <source>
        <dbReference type="Proteomes" id="UP001294412"/>
    </source>
</evidence>